<reference evidence="1 2" key="2">
    <citation type="journal article" date="2022" name="Mol. Ecol. Resour.">
        <title>The genomes of chicory, endive, great burdock and yacon provide insights into Asteraceae paleo-polyploidization history and plant inulin production.</title>
        <authorList>
            <person name="Fan W."/>
            <person name="Wang S."/>
            <person name="Wang H."/>
            <person name="Wang A."/>
            <person name="Jiang F."/>
            <person name="Liu H."/>
            <person name="Zhao H."/>
            <person name="Xu D."/>
            <person name="Zhang Y."/>
        </authorList>
    </citation>
    <scope>NUCLEOTIDE SEQUENCE [LARGE SCALE GENOMIC DNA]</scope>
    <source>
        <strain evidence="2">cv. Yunnan</strain>
        <tissue evidence="1">Leaves</tissue>
    </source>
</reference>
<evidence type="ECO:0000313" key="1">
    <source>
        <dbReference type="EMBL" id="KAI3829354.1"/>
    </source>
</evidence>
<proteinExistence type="predicted"/>
<reference evidence="2" key="1">
    <citation type="journal article" date="2022" name="Mol. Ecol. Resour.">
        <title>The genomes of chicory, endive, great burdock and yacon provide insights into Asteraceae palaeo-polyploidization history and plant inulin production.</title>
        <authorList>
            <person name="Fan W."/>
            <person name="Wang S."/>
            <person name="Wang H."/>
            <person name="Wang A."/>
            <person name="Jiang F."/>
            <person name="Liu H."/>
            <person name="Zhao H."/>
            <person name="Xu D."/>
            <person name="Zhang Y."/>
        </authorList>
    </citation>
    <scope>NUCLEOTIDE SEQUENCE [LARGE SCALE GENOMIC DNA]</scope>
    <source>
        <strain evidence="2">cv. Yunnan</strain>
    </source>
</reference>
<keyword evidence="2" id="KW-1185">Reference proteome</keyword>
<accession>A0ACB9KAT3</accession>
<dbReference type="Proteomes" id="UP001056120">
    <property type="component" value="Linkage Group LG01"/>
</dbReference>
<organism evidence="1 2">
    <name type="scientific">Smallanthus sonchifolius</name>
    <dbReference type="NCBI Taxonomy" id="185202"/>
    <lineage>
        <taxon>Eukaryota</taxon>
        <taxon>Viridiplantae</taxon>
        <taxon>Streptophyta</taxon>
        <taxon>Embryophyta</taxon>
        <taxon>Tracheophyta</taxon>
        <taxon>Spermatophyta</taxon>
        <taxon>Magnoliopsida</taxon>
        <taxon>eudicotyledons</taxon>
        <taxon>Gunneridae</taxon>
        <taxon>Pentapetalae</taxon>
        <taxon>asterids</taxon>
        <taxon>campanulids</taxon>
        <taxon>Asterales</taxon>
        <taxon>Asteraceae</taxon>
        <taxon>Asteroideae</taxon>
        <taxon>Heliantheae alliance</taxon>
        <taxon>Millerieae</taxon>
        <taxon>Smallanthus</taxon>
    </lineage>
</organism>
<comment type="caution">
    <text evidence="1">The sequence shown here is derived from an EMBL/GenBank/DDBJ whole genome shotgun (WGS) entry which is preliminary data.</text>
</comment>
<name>A0ACB9KAT3_9ASTR</name>
<sequence>MAAMAVQYGGGGGCESDDSDGVVTGLGVGYDYGPYWQSERNDLYKKFAEKLLQSGQALGCLLFCTCYFKSAFDGESKLQVLNGNYRIPELPKPDIMHARALLDWTFISMNLGVPKSENKTSPMPRRSPPSPPSGAESARTAPQSVGFQDCTTLFKLLPLHVREMRKFRSWRMPEYRCAFNSTKG</sequence>
<gene>
    <name evidence="1" type="ORF">L1987_03474</name>
</gene>
<evidence type="ECO:0000313" key="2">
    <source>
        <dbReference type="Proteomes" id="UP001056120"/>
    </source>
</evidence>
<protein>
    <submittedName>
        <fullName evidence="1">Uncharacterized protein</fullName>
    </submittedName>
</protein>
<dbReference type="EMBL" id="CM042018">
    <property type="protein sequence ID" value="KAI3829354.1"/>
    <property type="molecule type" value="Genomic_DNA"/>
</dbReference>